<dbReference type="OrthoDB" id="9816422at2"/>
<evidence type="ECO:0000313" key="2">
    <source>
        <dbReference type="EMBL" id="AGC45455.1"/>
    </source>
</evidence>
<dbReference type="RefSeq" id="WP_015349715.1">
    <property type="nucleotide sequence ID" value="NC_020126.1"/>
</dbReference>
<sequence>MAKCSSCARQVSEDVPLYTGPWVPDAYERFAVLGMTGSGKSYLLKQWVEYLMGRRQAVVVIDVADEYSRLGNPRPSKPGFKLGPLTQRMTIPAFRAALRHDKTFLLRADLALSLVPTPGLLGPDLAAEIKAVLPALRARGNLCLFVEELAVWGRFAELELLDIAATWAKEGVAAWFVSQYATGIPAPVRGQVSSCISGEQFKASDRDYLTRDFGRAFAHSLHPCPPRTFRIAFTRSQYADEHHQRAKERRK</sequence>
<keyword evidence="3" id="KW-1185">Reference proteome</keyword>
<dbReference type="AlphaFoldDB" id="L7UC71"/>
<dbReference type="SUPFAM" id="SSF52540">
    <property type="entry name" value="P-loop containing nucleoside triphosphate hydrolases"/>
    <property type="match status" value="1"/>
</dbReference>
<dbReference type="Gene3D" id="3.40.50.300">
    <property type="entry name" value="P-loop containing nucleotide triphosphate hydrolases"/>
    <property type="match status" value="1"/>
</dbReference>
<gene>
    <name evidence="2" type="ordered locus">MYSTI_04155</name>
</gene>
<accession>L7UC71</accession>
<dbReference type="KEGG" id="msd:MYSTI_04155"/>
<dbReference type="InterPro" id="IPR027417">
    <property type="entry name" value="P-loop_NTPase"/>
</dbReference>
<evidence type="ECO:0000313" key="3">
    <source>
        <dbReference type="Proteomes" id="UP000011131"/>
    </source>
</evidence>
<protein>
    <recommendedName>
        <fullName evidence="1">Helicase HerA central domain-containing protein</fullName>
    </recommendedName>
</protein>
<dbReference type="EMBL" id="CP004025">
    <property type="protein sequence ID" value="AGC45455.1"/>
    <property type="molecule type" value="Genomic_DNA"/>
</dbReference>
<organism evidence="2 3">
    <name type="scientific">Myxococcus stipitatus (strain DSM 14675 / JCM 12634 / Mx s8)</name>
    <dbReference type="NCBI Taxonomy" id="1278073"/>
    <lineage>
        <taxon>Bacteria</taxon>
        <taxon>Pseudomonadati</taxon>
        <taxon>Myxococcota</taxon>
        <taxon>Myxococcia</taxon>
        <taxon>Myxococcales</taxon>
        <taxon>Cystobacterineae</taxon>
        <taxon>Myxococcaceae</taxon>
        <taxon>Myxococcus</taxon>
    </lineage>
</organism>
<dbReference type="PATRIC" id="fig|1278073.3.peg.4227"/>
<dbReference type="InterPro" id="IPR002789">
    <property type="entry name" value="HerA_central"/>
</dbReference>
<dbReference type="Pfam" id="PF01935">
    <property type="entry name" value="DUF87"/>
    <property type="match status" value="1"/>
</dbReference>
<name>L7UC71_MYXSD</name>
<feature type="domain" description="Helicase HerA central" evidence="1">
    <location>
        <begin position="29"/>
        <end position="71"/>
    </location>
</feature>
<reference evidence="2 3" key="1">
    <citation type="journal article" date="2013" name="Genome Announc.">
        <title>Complete genome sequence of Myxococcus stipitatus strain DSM 14675, a fruiting myxobacterium.</title>
        <authorList>
            <person name="Huntley S."/>
            <person name="Kneip S."/>
            <person name="Treuner-Lange A."/>
            <person name="Sogaard-Andersen L."/>
        </authorList>
    </citation>
    <scope>NUCLEOTIDE SEQUENCE [LARGE SCALE GENOMIC DNA]</scope>
    <source>
        <strain evidence="3">DSM 14675 / JCM 12634 / Mx s8</strain>
    </source>
</reference>
<dbReference type="STRING" id="1278073.MYSTI_04155"/>
<dbReference type="HOGENOM" id="CLU_1106222_0_0_7"/>
<dbReference type="Proteomes" id="UP000011131">
    <property type="component" value="Chromosome"/>
</dbReference>
<proteinExistence type="predicted"/>
<evidence type="ECO:0000259" key="1">
    <source>
        <dbReference type="Pfam" id="PF01935"/>
    </source>
</evidence>